<organism evidence="2">
    <name type="scientific">Vibrio chaetopteri</name>
    <dbReference type="NCBI Taxonomy" id="3016528"/>
    <lineage>
        <taxon>Bacteria</taxon>
        <taxon>Pseudomonadati</taxon>
        <taxon>Pseudomonadota</taxon>
        <taxon>Gammaproteobacteria</taxon>
        <taxon>Vibrionales</taxon>
        <taxon>Vibrionaceae</taxon>
        <taxon>Vibrio</taxon>
    </lineage>
</organism>
<reference evidence="2" key="1">
    <citation type="submission" date="2023-01" db="EMBL/GenBank/DDBJ databases">
        <title>Vibrio sp. CB1-14 genome sequencing.</title>
        <authorList>
            <person name="Otstavnykh N."/>
            <person name="Isaeva M."/>
            <person name="Meleshko D."/>
        </authorList>
    </citation>
    <scope>NUCLEOTIDE SEQUENCE</scope>
    <source>
        <strain evidence="2">CB1-14</strain>
    </source>
</reference>
<proteinExistence type="predicted"/>
<accession>A0AAU8BP03</accession>
<evidence type="ECO:0000256" key="1">
    <source>
        <dbReference type="SAM" id="MobiDB-lite"/>
    </source>
</evidence>
<dbReference type="AlphaFoldDB" id="A0AAU8BP03"/>
<dbReference type="KEGG" id="vck:PG915_22725"/>
<feature type="compositionally biased region" description="Basic and acidic residues" evidence="1">
    <location>
        <begin position="69"/>
        <end position="80"/>
    </location>
</feature>
<dbReference type="RefSeq" id="WP_353499246.1">
    <property type="nucleotide sequence ID" value="NZ_CP115921.1"/>
</dbReference>
<gene>
    <name evidence="2" type="ORF">PG915_22725</name>
</gene>
<protein>
    <submittedName>
        <fullName evidence="2">Uncharacterized protein</fullName>
    </submittedName>
</protein>
<dbReference type="EMBL" id="CP115921">
    <property type="protein sequence ID" value="XCD18094.1"/>
    <property type="molecule type" value="Genomic_DNA"/>
</dbReference>
<evidence type="ECO:0000313" key="2">
    <source>
        <dbReference type="EMBL" id="XCD18094.1"/>
    </source>
</evidence>
<sequence>MTEAALAMALGVSNKTVYNAKQKGFKPEMTGDGKVDVKASIRVYVRFQSNQIRDLSAQKRSGKTGNSHSDIHSSTEGVDWKAEKDKQHAIKLKLANQQAVGELVPAEAMIELYNGPLSFCRNKLMGLPSEIQRRTEVEPELLKEIEEVVREALERLGEKGADELQEVIETILERYSHYYCAVEEEEDSGLDD</sequence>
<name>A0AAU8BP03_9VIBR</name>
<feature type="region of interest" description="Disordered" evidence="1">
    <location>
        <begin position="55"/>
        <end position="80"/>
    </location>
</feature>